<dbReference type="OrthoDB" id="7028171at2"/>
<keyword evidence="3" id="KW-0813">Transport</keyword>
<feature type="transmembrane region" description="Helical" evidence="8">
    <location>
        <begin position="231"/>
        <end position="252"/>
    </location>
</feature>
<evidence type="ECO:0000256" key="6">
    <source>
        <dbReference type="ARBA" id="ARBA00022989"/>
    </source>
</evidence>
<dbReference type="AlphaFoldDB" id="A0A2G1MHU6"/>
<dbReference type="PANTHER" id="PTHR30269:SF37">
    <property type="entry name" value="MEMBRANE TRANSPORTER PROTEIN"/>
    <property type="match status" value="1"/>
</dbReference>
<evidence type="ECO:0000256" key="3">
    <source>
        <dbReference type="ARBA" id="ARBA00022448"/>
    </source>
</evidence>
<evidence type="ECO:0000256" key="4">
    <source>
        <dbReference type="ARBA" id="ARBA00022475"/>
    </source>
</evidence>
<proteinExistence type="inferred from homology"/>
<evidence type="ECO:0000256" key="5">
    <source>
        <dbReference type="ARBA" id="ARBA00022692"/>
    </source>
</evidence>
<evidence type="ECO:0000313" key="10">
    <source>
        <dbReference type="Proteomes" id="UP000221860"/>
    </source>
</evidence>
<dbReference type="Proteomes" id="UP000221860">
    <property type="component" value="Unassembled WGS sequence"/>
</dbReference>
<comment type="subcellular location">
    <subcellularLocation>
        <location evidence="1 8">Cell membrane</location>
        <topology evidence="1 8">Multi-pass membrane protein</topology>
    </subcellularLocation>
</comment>
<feature type="transmembrane region" description="Helical" evidence="8">
    <location>
        <begin position="81"/>
        <end position="98"/>
    </location>
</feature>
<feature type="transmembrane region" description="Helical" evidence="8">
    <location>
        <begin position="51"/>
        <end position="69"/>
    </location>
</feature>
<dbReference type="InterPro" id="IPR052017">
    <property type="entry name" value="TSUP"/>
</dbReference>
<dbReference type="PANTHER" id="PTHR30269">
    <property type="entry name" value="TRANSMEMBRANE PROTEIN YFCA"/>
    <property type="match status" value="1"/>
</dbReference>
<dbReference type="EMBL" id="NQWH01000007">
    <property type="protein sequence ID" value="PHP28326.1"/>
    <property type="molecule type" value="Genomic_DNA"/>
</dbReference>
<accession>A0A2G1MHU6</accession>
<evidence type="ECO:0000256" key="8">
    <source>
        <dbReference type="RuleBase" id="RU363041"/>
    </source>
</evidence>
<sequence length="256" mass="27088">MQDFVFSDPWALLAGCVAVVLVGLSKGGLGGALALLGVPIMALAIPPVQAAGILLPILLVMDAISLWAWRGQYHMATLKRMLPGAALGIGIGWLTAALVSDAMVRLIVGVVALAFSARWLLSGQTRRAAPRPQNAARASLWATLAGYTSFVAHAGGPPFQVYALPLRLDPKLFTGTSVIFFAVVNLIKVIPYAALGQFDATNLIAAAALLPLAVVATLSGAWVVRRMRAEIFYPVMYVMVVLVGLRLCWEGLFAPI</sequence>
<feature type="transmembrane region" description="Helical" evidence="8">
    <location>
        <begin position="172"/>
        <end position="194"/>
    </location>
</feature>
<protein>
    <recommendedName>
        <fullName evidence="8">Probable membrane transporter protein</fullName>
    </recommendedName>
</protein>
<comment type="similarity">
    <text evidence="2 8">Belongs to the 4-toluene sulfonate uptake permease (TSUP) (TC 2.A.102) family.</text>
</comment>
<keyword evidence="5 8" id="KW-0812">Transmembrane</keyword>
<keyword evidence="4 8" id="KW-1003">Cell membrane</keyword>
<gene>
    <name evidence="9" type="ORF">CJ301_06225</name>
</gene>
<evidence type="ECO:0000256" key="7">
    <source>
        <dbReference type="ARBA" id="ARBA00023136"/>
    </source>
</evidence>
<feature type="transmembrane region" description="Helical" evidence="8">
    <location>
        <begin position="200"/>
        <end position="224"/>
    </location>
</feature>
<dbReference type="Pfam" id="PF01925">
    <property type="entry name" value="TauE"/>
    <property type="match status" value="1"/>
</dbReference>
<evidence type="ECO:0000256" key="2">
    <source>
        <dbReference type="ARBA" id="ARBA00009142"/>
    </source>
</evidence>
<evidence type="ECO:0000256" key="1">
    <source>
        <dbReference type="ARBA" id="ARBA00004651"/>
    </source>
</evidence>
<name>A0A2G1MHU6_9RHOB</name>
<keyword evidence="6 8" id="KW-1133">Transmembrane helix</keyword>
<keyword evidence="10" id="KW-1185">Reference proteome</keyword>
<dbReference type="GO" id="GO:0005886">
    <property type="term" value="C:plasma membrane"/>
    <property type="evidence" value="ECO:0007669"/>
    <property type="project" value="UniProtKB-SubCell"/>
</dbReference>
<dbReference type="InterPro" id="IPR002781">
    <property type="entry name" value="TM_pro_TauE-like"/>
</dbReference>
<keyword evidence="7 8" id="KW-0472">Membrane</keyword>
<organism evidence="9 10">
    <name type="scientific">Limimaricola cinnabarinus</name>
    <dbReference type="NCBI Taxonomy" id="1125964"/>
    <lineage>
        <taxon>Bacteria</taxon>
        <taxon>Pseudomonadati</taxon>
        <taxon>Pseudomonadota</taxon>
        <taxon>Alphaproteobacteria</taxon>
        <taxon>Rhodobacterales</taxon>
        <taxon>Paracoccaceae</taxon>
        <taxon>Limimaricola</taxon>
    </lineage>
</organism>
<feature type="transmembrane region" description="Helical" evidence="8">
    <location>
        <begin position="12"/>
        <end position="45"/>
    </location>
</feature>
<dbReference type="RefSeq" id="WP_099275403.1">
    <property type="nucleotide sequence ID" value="NZ_KZ304954.1"/>
</dbReference>
<comment type="caution">
    <text evidence="9">The sequence shown here is derived from an EMBL/GenBank/DDBJ whole genome shotgun (WGS) entry which is preliminary data.</text>
</comment>
<reference evidence="9 10" key="1">
    <citation type="submission" date="2017-08" db="EMBL/GenBank/DDBJ databases">
        <title>Draft Genome Sequence of Loktanella cinnabarina Strain XM1, Isolated from Coastal Surface Water.</title>
        <authorList>
            <person name="Ma R."/>
            <person name="Wang J."/>
            <person name="Wang Q."/>
            <person name="Ma Z."/>
            <person name="Li J."/>
            <person name="Chen L."/>
        </authorList>
    </citation>
    <scope>NUCLEOTIDE SEQUENCE [LARGE SCALE GENOMIC DNA]</scope>
    <source>
        <strain evidence="9 10">XM1</strain>
    </source>
</reference>
<evidence type="ECO:0000313" key="9">
    <source>
        <dbReference type="EMBL" id="PHP28326.1"/>
    </source>
</evidence>
<feature type="transmembrane region" description="Helical" evidence="8">
    <location>
        <begin position="104"/>
        <end position="121"/>
    </location>
</feature>